<dbReference type="PANTHER" id="PTHR35526:SF3">
    <property type="entry name" value="ANTI-SIGMA-F FACTOR RSBW"/>
    <property type="match status" value="1"/>
</dbReference>
<feature type="domain" description="Histidine kinase/HSP90-like ATPase" evidence="3">
    <location>
        <begin position="21"/>
        <end position="142"/>
    </location>
</feature>
<feature type="compositionally biased region" description="Pro residues" evidence="2">
    <location>
        <begin position="71"/>
        <end position="83"/>
    </location>
</feature>
<dbReference type="InterPro" id="IPR036890">
    <property type="entry name" value="HATPase_C_sf"/>
</dbReference>
<evidence type="ECO:0000256" key="1">
    <source>
        <dbReference type="ARBA" id="ARBA00022527"/>
    </source>
</evidence>
<evidence type="ECO:0000313" key="4">
    <source>
        <dbReference type="EMBL" id="GAT65064.1"/>
    </source>
</evidence>
<dbReference type="STRING" id="161355.PS9374_00696"/>
<keyword evidence="5" id="KW-1185">Reference proteome</keyword>
<evidence type="ECO:0000259" key="3">
    <source>
        <dbReference type="Pfam" id="PF13581"/>
    </source>
</evidence>
<feature type="region of interest" description="Disordered" evidence="2">
    <location>
        <begin position="63"/>
        <end position="88"/>
    </location>
</feature>
<keyword evidence="4" id="KW-0418">Kinase</keyword>
<comment type="caution">
    <text evidence="4">The sequence shown here is derived from an EMBL/GenBank/DDBJ whole genome shotgun (WGS) entry which is preliminary data.</text>
</comment>
<evidence type="ECO:0000313" key="5">
    <source>
        <dbReference type="Proteomes" id="UP000077701"/>
    </source>
</evidence>
<dbReference type="InterPro" id="IPR050267">
    <property type="entry name" value="Anti-sigma-factor_SerPK"/>
</dbReference>
<gene>
    <name evidence="4" type="ORF">PS9374_00696</name>
</gene>
<dbReference type="CDD" id="cd16936">
    <property type="entry name" value="HATPase_RsbW-like"/>
    <property type="match status" value="1"/>
</dbReference>
<dbReference type="RefSeq" id="WP_084007955.1">
    <property type="nucleotide sequence ID" value="NZ_BDCX01000001.1"/>
</dbReference>
<protein>
    <submittedName>
        <fullName evidence="4">Serine/threonine protein kinase</fullName>
    </submittedName>
</protein>
<keyword evidence="4" id="KW-0808">Transferase</keyword>
<organism evidence="4 5">
    <name type="scientific">Planomonospora sphaerica</name>
    <dbReference type="NCBI Taxonomy" id="161355"/>
    <lineage>
        <taxon>Bacteria</taxon>
        <taxon>Bacillati</taxon>
        <taxon>Actinomycetota</taxon>
        <taxon>Actinomycetes</taxon>
        <taxon>Streptosporangiales</taxon>
        <taxon>Streptosporangiaceae</taxon>
        <taxon>Planomonospora</taxon>
    </lineage>
</organism>
<sequence>MNPAAAPRDLESEFLGEAYLELDLESASQARSRVREWLGPDHPHYEDVRLAASELVANAALHAGRQRPRDPAPQPPDPAPRPRNPAAAPHGLVLLTLTRTGGLLRVEVTDPGGGPSEPRVHEAVPVDRERGRGLAIVRELSAGRWGVRHHADAGRTVWCVLGARSGLPVRPCG</sequence>
<dbReference type="InterPro" id="IPR003594">
    <property type="entry name" value="HATPase_dom"/>
</dbReference>
<accession>A0A161LAV1</accession>
<proteinExistence type="predicted"/>
<dbReference type="PANTHER" id="PTHR35526">
    <property type="entry name" value="ANTI-SIGMA-F FACTOR RSBW-RELATED"/>
    <property type="match status" value="1"/>
</dbReference>
<dbReference type="SUPFAM" id="SSF55874">
    <property type="entry name" value="ATPase domain of HSP90 chaperone/DNA topoisomerase II/histidine kinase"/>
    <property type="match status" value="1"/>
</dbReference>
<name>A0A161LAV1_9ACTN</name>
<reference evidence="5" key="2">
    <citation type="submission" date="2016-04" db="EMBL/GenBank/DDBJ databases">
        <title>Planomonospora sphaerica JCM9374 whole genome shotgun sequence.</title>
        <authorList>
            <person name="Suzuki T."/>
            <person name="Dohra H."/>
            <person name="Kodani S."/>
        </authorList>
    </citation>
    <scope>NUCLEOTIDE SEQUENCE [LARGE SCALE GENOMIC DNA]</scope>
    <source>
        <strain evidence="5">JCM 9374</strain>
    </source>
</reference>
<dbReference type="Proteomes" id="UP000077701">
    <property type="component" value="Unassembled WGS sequence"/>
</dbReference>
<evidence type="ECO:0000256" key="2">
    <source>
        <dbReference type="SAM" id="MobiDB-lite"/>
    </source>
</evidence>
<dbReference type="GO" id="GO:0004674">
    <property type="term" value="F:protein serine/threonine kinase activity"/>
    <property type="evidence" value="ECO:0007669"/>
    <property type="project" value="UniProtKB-KW"/>
</dbReference>
<dbReference type="AlphaFoldDB" id="A0A161LAV1"/>
<dbReference type="Gene3D" id="3.30.565.10">
    <property type="entry name" value="Histidine kinase-like ATPase, C-terminal domain"/>
    <property type="match status" value="1"/>
</dbReference>
<dbReference type="EMBL" id="BDCX01000001">
    <property type="protein sequence ID" value="GAT65064.1"/>
    <property type="molecule type" value="Genomic_DNA"/>
</dbReference>
<dbReference type="Pfam" id="PF13581">
    <property type="entry name" value="HATPase_c_2"/>
    <property type="match status" value="1"/>
</dbReference>
<keyword evidence="1 4" id="KW-0723">Serine/threonine-protein kinase</keyword>
<dbReference type="OrthoDB" id="3871793at2"/>
<reference evidence="4 5" key="1">
    <citation type="journal article" date="2016" name="Genome Announc.">
        <title>Draft Genome Sequence of Planomonospora sphaerica JCM9374, a Rare Actinomycete.</title>
        <authorList>
            <person name="Dohra H."/>
            <person name="Suzuki T."/>
            <person name="Inoue Y."/>
            <person name="Kodani S."/>
        </authorList>
    </citation>
    <scope>NUCLEOTIDE SEQUENCE [LARGE SCALE GENOMIC DNA]</scope>
    <source>
        <strain evidence="4 5">JCM 9374</strain>
    </source>
</reference>